<dbReference type="EMBL" id="CP038631">
    <property type="protein sequence ID" value="QCC44181.1"/>
    <property type="molecule type" value="Genomic_DNA"/>
</dbReference>
<sequence>MDAKRAATHSSKYFLATTILGIVALALIGYGGVLAQPAFEHGLPSGPHLADAVPGLALAAAGVVIYRFGASWALYTTLTAAHEDALDDTLDTARVKSDIVSVLDDRLSDMQTDLQSANRELRELKRDDD</sequence>
<feature type="transmembrane region" description="Helical" evidence="2">
    <location>
        <begin position="12"/>
        <end position="33"/>
    </location>
</feature>
<keyword evidence="2" id="KW-1133">Transmembrane helix</keyword>
<evidence type="ECO:0000313" key="5">
    <source>
        <dbReference type="Proteomes" id="UP000296216"/>
    </source>
</evidence>
<evidence type="ECO:0000256" key="2">
    <source>
        <dbReference type="SAM" id="Phobius"/>
    </source>
</evidence>
<organism evidence="3 5">
    <name type="scientific">Halobacterium salinarum (strain ATCC 33171 / DSM 3754 / JCM 8978 / NBRC 102687 / NCIMB 764 / 91-R6)</name>
    <dbReference type="NCBI Taxonomy" id="2597657"/>
    <lineage>
        <taxon>Archaea</taxon>
        <taxon>Methanobacteriati</taxon>
        <taxon>Methanobacteriota</taxon>
        <taxon>Stenosarchaea group</taxon>
        <taxon>Halobacteria</taxon>
        <taxon>Halobacteriales</taxon>
        <taxon>Halobacteriaceae</taxon>
        <taxon>Halobacterium</taxon>
    </lineage>
</organism>
<dbReference type="GeneID" id="68693274"/>
<dbReference type="Proteomes" id="UP000296216">
    <property type="component" value="Chromosome"/>
</dbReference>
<name>A0A4D6GRM3_HALS9</name>
<evidence type="ECO:0000313" key="4">
    <source>
        <dbReference type="EMBL" id="TYO76770.1"/>
    </source>
</evidence>
<proteinExistence type="predicted"/>
<keyword evidence="2" id="KW-0812">Transmembrane</keyword>
<feature type="transmembrane region" description="Helical" evidence="2">
    <location>
        <begin position="53"/>
        <end position="75"/>
    </location>
</feature>
<evidence type="ECO:0000313" key="6">
    <source>
        <dbReference type="Proteomes" id="UP000323075"/>
    </source>
</evidence>
<gene>
    <name evidence="4" type="ORF">APQ99_01411</name>
    <name evidence="3" type="ORF">HBSAL_02260</name>
</gene>
<dbReference type="Proteomes" id="UP000323075">
    <property type="component" value="Unassembled WGS sequence"/>
</dbReference>
<reference evidence="3 5" key="1">
    <citation type="journal article" date="2019" name="Microbiol. Resour. Announc.">
        <title>The Genome Sequence of the Halobacterium salinarum Type Strain Is Closely Related to That of Laboratory Strains NRC-1 and R1.</title>
        <authorList>
            <person name="Pfeiffer F."/>
            <person name="Marchfelder A."/>
            <person name="Habermann B."/>
            <person name="Dyall-Smith M.L."/>
        </authorList>
    </citation>
    <scope>NUCLEOTIDE SEQUENCE [LARGE SCALE GENOMIC DNA]</scope>
    <source>
        <strain evidence="3">91-R6</strain>
        <strain evidence="5">ATCC 33171 / DSM 3754 / JCM 8978 / NBRC 102687 / NCIMB 764 / 91-R6</strain>
    </source>
</reference>
<feature type="coiled-coil region" evidence="1">
    <location>
        <begin position="100"/>
        <end position="127"/>
    </location>
</feature>
<keyword evidence="2" id="KW-0472">Membrane</keyword>
<keyword evidence="1" id="KW-0175">Coiled coil</keyword>
<dbReference type="EMBL" id="VRYN01000002">
    <property type="protein sequence ID" value="TYO76770.1"/>
    <property type="molecule type" value="Genomic_DNA"/>
</dbReference>
<evidence type="ECO:0000313" key="3">
    <source>
        <dbReference type="EMBL" id="QCC44181.1"/>
    </source>
</evidence>
<evidence type="ECO:0000256" key="1">
    <source>
        <dbReference type="SAM" id="Coils"/>
    </source>
</evidence>
<accession>A0A4D6GRM3</accession>
<reference evidence="4 6" key="2">
    <citation type="submission" date="2019-07" db="EMBL/GenBank/DDBJ databases">
        <title>Genomic Encyclopedia of Archaeal and Bacterial Type Strains, Phase II (KMG-II): from individual species to whole genera.</title>
        <authorList>
            <person name="Goeker M."/>
        </authorList>
    </citation>
    <scope>NUCLEOTIDE SEQUENCE [LARGE SCALE GENOMIC DNA]</scope>
    <source>
        <strain evidence="4 6">DSM 3754</strain>
    </source>
</reference>
<dbReference type="AlphaFoldDB" id="A0A4D6GRM3"/>
<protein>
    <submittedName>
        <fullName evidence="3">Uncharacterized protein</fullName>
    </submittedName>
</protein>
<dbReference type="RefSeq" id="WP_010902201.1">
    <property type="nucleotide sequence ID" value="NZ_VRYN01000002.1"/>
</dbReference>
<reference evidence="3" key="3">
    <citation type="journal article" name="MicrobiologyOpen">
        <title>Whole-genome comparison between the type strain of Halobacterium salinarum (DSM 3754(T)) and the laboratory strains R1 and NRC-1.</title>
        <authorList>
            <person name="Pfeiffer F."/>
            <person name="Losensky G."/>
            <person name="Marchfelder A."/>
            <person name="Habermann B."/>
            <person name="Dyall-Smith M."/>
        </authorList>
    </citation>
    <scope>NUCLEOTIDE SEQUENCE</scope>
    <source>
        <strain evidence="3">91-R6</strain>
    </source>
</reference>